<evidence type="ECO:0000256" key="1">
    <source>
        <dbReference type="ARBA" id="ARBA00022801"/>
    </source>
</evidence>
<dbReference type="AlphaFoldDB" id="A0A928WZU4"/>
<dbReference type="Proteomes" id="UP000615026">
    <property type="component" value="Unassembled WGS sequence"/>
</dbReference>
<dbReference type="EMBL" id="JADEXP010000004">
    <property type="protein sequence ID" value="MBE9065271.1"/>
    <property type="molecule type" value="Genomic_DNA"/>
</dbReference>
<dbReference type="InterPro" id="IPR000868">
    <property type="entry name" value="Isochorismatase-like_dom"/>
</dbReference>
<proteinExistence type="predicted"/>
<dbReference type="CDD" id="cd00431">
    <property type="entry name" value="cysteine_hydrolases"/>
    <property type="match status" value="1"/>
</dbReference>
<dbReference type="PANTHER" id="PTHR43540:SF9">
    <property type="entry name" value="FAMILY HYDROLASE, PUTATIVE (AFU_ORTHOLOGUE AFUA_2G08700)-RELATED"/>
    <property type="match status" value="1"/>
</dbReference>
<accession>A0A928WZU4</accession>
<comment type="caution">
    <text evidence="3">The sequence shown here is derived from an EMBL/GenBank/DDBJ whole genome shotgun (WGS) entry which is preliminary data.</text>
</comment>
<dbReference type="Gene3D" id="3.40.50.850">
    <property type="entry name" value="Isochorismatase-like"/>
    <property type="match status" value="1"/>
</dbReference>
<dbReference type="InterPro" id="IPR036380">
    <property type="entry name" value="Isochorismatase-like_sf"/>
</dbReference>
<feature type="domain" description="Isochorismatase-like" evidence="2">
    <location>
        <begin position="22"/>
        <end position="216"/>
    </location>
</feature>
<dbReference type="GO" id="GO:0016787">
    <property type="term" value="F:hydrolase activity"/>
    <property type="evidence" value="ECO:0007669"/>
    <property type="project" value="UniProtKB-KW"/>
</dbReference>
<dbReference type="RefSeq" id="WP_193990075.1">
    <property type="nucleotide sequence ID" value="NZ_JADEXP010000004.1"/>
</dbReference>
<dbReference type="Pfam" id="PF00857">
    <property type="entry name" value="Isochorismatase"/>
    <property type="match status" value="1"/>
</dbReference>
<reference evidence="3" key="1">
    <citation type="submission" date="2020-10" db="EMBL/GenBank/DDBJ databases">
        <authorList>
            <person name="Castelo-Branco R."/>
            <person name="Eusebio N."/>
            <person name="Adriana R."/>
            <person name="Vieira A."/>
            <person name="Brugerolle De Fraissinette N."/>
            <person name="Rezende De Castro R."/>
            <person name="Schneider M.P."/>
            <person name="Vasconcelos V."/>
            <person name="Leao P.N."/>
        </authorList>
    </citation>
    <scope>NUCLEOTIDE SEQUENCE</scope>
    <source>
        <strain evidence="3">LEGE 11479</strain>
    </source>
</reference>
<name>A0A928WZU4_LEPEC</name>
<evidence type="ECO:0000313" key="3">
    <source>
        <dbReference type="EMBL" id="MBE9065271.1"/>
    </source>
</evidence>
<sequence>MNTHQITVPAQPYPLTLDLAHTALLVIDMQNDFCTPGGWADCKGFDVSQTQKPIKPLQTLLQLLRQTSVTIVHTREGHRPDLSDCPPHKLARSKRQNAEIGSEGALGQLLTRGSKSHDFVDELQPVSGEIVLDKPGKGAFVATDLDLILRQREIRKLLLTGVTTECCVHTTLRTANDLGYECLLLEDCCASLVPEFHRTSVEMVQMIFGWVTTSKQLLITIELGINL</sequence>
<evidence type="ECO:0000259" key="2">
    <source>
        <dbReference type="Pfam" id="PF00857"/>
    </source>
</evidence>
<organism evidence="3 4">
    <name type="scientific">Leptolyngbya cf. ectocarpi LEGE 11479</name>
    <dbReference type="NCBI Taxonomy" id="1828722"/>
    <lineage>
        <taxon>Bacteria</taxon>
        <taxon>Bacillati</taxon>
        <taxon>Cyanobacteriota</taxon>
        <taxon>Cyanophyceae</taxon>
        <taxon>Leptolyngbyales</taxon>
        <taxon>Leptolyngbyaceae</taxon>
        <taxon>Leptolyngbya group</taxon>
        <taxon>Leptolyngbya</taxon>
    </lineage>
</organism>
<evidence type="ECO:0000313" key="4">
    <source>
        <dbReference type="Proteomes" id="UP000615026"/>
    </source>
</evidence>
<protein>
    <submittedName>
        <fullName evidence="3">Isochorismatase family protein</fullName>
    </submittedName>
</protein>
<gene>
    <name evidence="3" type="ORF">IQ260_01240</name>
</gene>
<keyword evidence="4" id="KW-1185">Reference proteome</keyword>
<dbReference type="InterPro" id="IPR050272">
    <property type="entry name" value="Isochorismatase-like_hydrls"/>
</dbReference>
<keyword evidence="1" id="KW-0378">Hydrolase</keyword>
<dbReference type="PANTHER" id="PTHR43540">
    <property type="entry name" value="PEROXYUREIDOACRYLATE/UREIDOACRYLATE AMIDOHYDROLASE-RELATED"/>
    <property type="match status" value="1"/>
</dbReference>
<dbReference type="SUPFAM" id="SSF52499">
    <property type="entry name" value="Isochorismatase-like hydrolases"/>
    <property type="match status" value="1"/>
</dbReference>